<feature type="region of interest" description="Disordered" evidence="2">
    <location>
        <begin position="591"/>
        <end position="662"/>
    </location>
</feature>
<feature type="region of interest" description="Disordered" evidence="2">
    <location>
        <begin position="28"/>
        <end position="49"/>
    </location>
</feature>
<evidence type="ECO:0000256" key="2">
    <source>
        <dbReference type="SAM" id="MobiDB-lite"/>
    </source>
</evidence>
<dbReference type="RefSeq" id="XP_017889620.1">
    <property type="nucleotide sequence ID" value="XM_018034131.2"/>
</dbReference>
<feature type="compositionally biased region" description="Basic and acidic residues" evidence="2">
    <location>
        <begin position="626"/>
        <end position="644"/>
    </location>
</feature>
<reference evidence="4" key="1">
    <citation type="submission" date="2025-08" db="UniProtKB">
        <authorList>
            <consortium name="RefSeq"/>
        </authorList>
    </citation>
    <scope>IDENTIFICATION</scope>
    <source>
        <tissue evidence="4">Whole body</tissue>
    </source>
</reference>
<feature type="compositionally biased region" description="Basic and acidic residues" evidence="2">
    <location>
        <begin position="591"/>
        <end position="614"/>
    </location>
</feature>
<keyword evidence="1" id="KW-0175">Coiled coil</keyword>
<feature type="compositionally biased region" description="Basic and acidic residues" evidence="2">
    <location>
        <begin position="28"/>
        <end position="42"/>
    </location>
</feature>
<evidence type="ECO:0000256" key="1">
    <source>
        <dbReference type="SAM" id="Coils"/>
    </source>
</evidence>
<keyword evidence="3" id="KW-1185">Reference proteome</keyword>
<feature type="region of interest" description="Disordered" evidence="2">
    <location>
        <begin position="951"/>
        <end position="975"/>
    </location>
</feature>
<name>A0AAJ7JCR4_9HYME</name>
<feature type="coiled-coil region" evidence="1">
    <location>
        <begin position="438"/>
        <end position="465"/>
    </location>
</feature>
<proteinExistence type="predicted"/>
<accession>A0AAJ7JCR4</accession>
<dbReference type="Proteomes" id="UP000694925">
    <property type="component" value="Unplaced"/>
</dbReference>
<feature type="region of interest" description="Disordered" evidence="2">
    <location>
        <begin position="1443"/>
        <end position="1499"/>
    </location>
</feature>
<evidence type="ECO:0000313" key="3">
    <source>
        <dbReference type="Proteomes" id="UP000694925"/>
    </source>
</evidence>
<gene>
    <name evidence="4" type="primary">LOC108630699</name>
</gene>
<organism evidence="3 4">
    <name type="scientific">Ceratina calcarata</name>
    <dbReference type="NCBI Taxonomy" id="156304"/>
    <lineage>
        <taxon>Eukaryota</taxon>
        <taxon>Metazoa</taxon>
        <taxon>Ecdysozoa</taxon>
        <taxon>Arthropoda</taxon>
        <taxon>Hexapoda</taxon>
        <taxon>Insecta</taxon>
        <taxon>Pterygota</taxon>
        <taxon>Neoptera</taxon>
        <taxon>Endopterygota</taxon>
        <taxon>Hymenoptera</taxon>
        <taxon>Apocrita</taxon>
        <taxon>Aculeata</taxon>
        <taxon>Apoidea</taxon>
        <taxon>Anthophila</taxon>
        <taxon>Apidae</taxon>
        <taxon>Ceratina</taxon>
        <taxon>Zadontomerus</taxon>
    </lineage>
</organism>
<evidence type="ECO:0000313" key="4">
    <source>
        <dbReference type="RefSeq" id="XP_017889620.1"/>
    </source>
</evidence>
<dbReference type="KEGG" id="ccal:108630699"/>
<feature type="compositionally biased region" description="Polar residues" evidence="2">
    <location>
        <begin position="790"/>
        <end position="805"/>
    </location>
</feature>
<feature type="region of interest" description="Disordered" evidence="2">
    <location>
        <begin position="790"/>
        <end position="809"/>
    </location>
</feature>
<dbReference type="GeneID" id="108630699"/>
<sequence>MNNCVVEERLGSMQSENALVQDNRREMIKNDGRLKPSNDESKPSSSSSTELFPWMLDFKRMCRCAHIDKSMTSLTELMQFYVRNVSVSINECYTRPLRAAKLKDSISETLMLFLYIYRDLSEDRDRSTYLNNMSNLLALYIDMELKVSKKSTEGHNEICARLTSCLYVYLEHSIEHLLDTLMKIQFMCRNYHHILDPVITKIMKNVPTHPESDIMYVRYFFIYRLWRKINENAAAKSEITAAAIESLGPLPPTFTSSILKDVLPKVPKSQPNFTKALLQQKFDIKKRCETFVQYCGDSDGRNVNQRKDGTSIPVDSSSRINPKMLEDIASKNVERLDNNVNSIISDKAKQNESICLVKTFKTVHFEEQNNFKSLGNFSNNISTERVSPKTSKSNQSRLQMKRRKSNEVVIIDLTSDVVFEKCIKKRKSRKLTWLEEAKKRASSKIARASRKIKQIEEENAGASKGVDRQAEDCPLAIHAAEFVGERKETILVNRNDENKMDYEFGTEETRKLMGAKVNTNEINIKSATVNGKAVLTEIVTRQPSRVTGTVIENCLSNGDISGNKRTIDEKENDIFNERTVIKRLIETRVYSEPDTRSEKKAESFKNGCDSKAERPAVNNATTYAECDSKDDRSNLDRPIDDEVGRSTTTSTSGTNEVRDSVVSASEASNIRFDETTYRSDCSNVTVDNDKSKEMIFTEATSARTSSVEGILHYENNRDSLDENSTEEEKKVFTPRTECTNDAKRELCARTGLDVCDYNETSDSATKNKSRIANIRESIFESYSTDERDISNTVNKTCPSESIKNNENFKKPMSDTVDKYDSNFACEPSRVPSESNGGDGMCKLTENKYMVEDFELQDNIDGLSLLASVSQHVSHMKPETETKCDQIKVKDYATLRYTCCSQMTDDEADTNDSSNTVSRLLENPSAEVINRIVGVYPENALEKVTVRVEEVTSDKADDGNGESCEVVSHPETTGVNYDADTLSDNLAPTENSPQTVKENTNVILNGETVVLLQKSPNSNLYIINKAVENSKDGDDEIARSKNWASLDELETVLDNISYNLELTAYSKEPPYQEGKCSVVHGKGMIKVEPEDGNFSNAKAYTKNVLLSTDVLNSSIYQDTGKSIDNRKAFRQNIKQEFNNIPNHIASSCAIPGCKTIHPHEIDGQHTLLIPATSLPPIYGNCGGNGDLCVPYHKHCGPVSCSLQMKANTSLRSHGKSGSDRTRCSCLNCPYDTVAHCRQCMHSPADARVSCIESNPYFLPTHSSVQTDAVQEHDRANNDPVIGKLYDDQVMRGSLLQSNSSEAQDDSEKIFNTYAESKLPLKKRLKAHAMAYREVPIKSEKLNPLNYPAIPMMSIAELDTLDAQKRSGQIVKSEYEIHKEEPHNGYHYNSSLMRRNYYKDVHLAASHQNLAKNGSRKKPCVQRTIKSGAQRKDVDLGIASLNGYDMEPEGTYKKAKKTQSSSKQTRSSKRNVPKVNYSYTDVDPEWNPSGESKRKRKKTNR</sequence>
<protein>
    <submittedName>
        <fullName evidence="4">Uncharacterized protein LOC108630699</fullName>
    </submittedName>
</protein>